<dbReference type="PANTHER" id="PTHR30448">
    <property type="entry name" value="RNASE ADAPTER PROTEIN RAPZ"/>
    <property type="match status" value="1"/>
</dbReference>
<evidence type="ECO:0000259" key="7">
    <source>
        <dbReference type="Pfam" id="PF22740"/>
    </source>
</evidence>
<dbReference type="InterPro" id="IPR053931">
    <property type="entry name" value="RapZ_C"/>
</dbReference>
<keyword evidence="2 4" id="KW-0067">ATP-binding</keyword>
<dbReference type="GO" id="GO:0005524">
    <property type="term" value="F:ATP binding"/>
    <property type="evidence" value="ECO:0007669"/>
    <property type="project" value="UniProtKB-UniRule"/>
</dbReference>
<dbReference type="HAMAP" id="MF_00636">
    <property type="entry name" value="RapZ_like"/>
    <property type="match status" value="1"/>
</dbReference>
<feature type="binding site" evidence="4">
    <location>
        <begin position="8"/>
        <end position="15"/>
    </location>
    <ligand>
        <name>ATP</name>
        <dbReference type="ChEBI" id="CHEBI:30616"/>
    </ligand>
</feature>
<sequence>MKFTIITGMSGAGKSQVIKYMEDLGFYCVDNMPPMLLQKFAELCDQSQGKLEKVAIVMDIRGGEFFDDLVSNLEELERLGYHYEILFLDAGNEELIKRFKETRRSHPLSMSRSLEEGIQKEREKLRNLRQMANNIMDTTGLDLQSLKEEIRNLYIEGRKGRNLRISLISFGFKYGIPLESDLVFDVRFLPNPFYDKTLKEYTGDDPRVQRFVMDHEISQAFYDKLLDMIRFLIPNYIQEGKNNLVIAIGCTGGRHRSVTLVNKLFQELTEDENRVTIHHRDKGKGKG</sequence>
<evidence type="ECO:0000256" key="3">
    <source>
        <dbReference type="ARBA" id="ARBA00023134"/>
    </source>
</evidence>
<dbReference type="Pfam" id="PF22740">
    <property type="entry name" value="PapZ_C"/>
    <property type="match status" value="1"/>
</dbReference>
<evidence type="ECO:0000313" key="9">
    <source>
        <dbReference type="Proteomes" id="UP000449710"/>
    </source>
</evidence>
<evidence type="ECO:0000256" key="5">
    <source>
        <dbReference type="SAM" id="Coils"/>
    </source>
</evidence>
<keyword evidence="3 4" id="KW-0342">GTP-binding</keyword>
<accession>A0AA43XIA4</accession>
<dbReference type="PIRSF" id="PIRSF005052">
    <property type="entry name" value="P-loopkin"/>
    <property type="match status" value="1"/>
</dbReference>
<dbReference type="SUPFAM" id="SSF52540">
    <property type="entry name" value="P-loop containing nucleoside triphosphate hydrolases"/>
    <property type="match status" value="1"/>
</dbReference>
<reference evidence="8 9" key="1">
    <citation type="submission" date="2019-04" db="EMBL/GenBank/DDBJ databases">
        <title>Isachenkonia alkalipeptolytica gen. nov. sp. nov. a new anaerobic, alkiliphilic organothrophic bacterium capable to reduce synthesized ferrihydrite isolated from a soda lake.</title>
        <authorList>
            <person name="Toshchakov S.V."/>
            <person name="Zavarzina D.G."/>
            <person name="Zhilina T.N."/>
            <person name="Kostrikina N.A."/>
            <person name="Kublanov I.V."/>
        </authorList>
    </citation>
    <scope>NUCLEOTIDE SEQUENCE [LARGE SCALE GENOMIC DNA]</scope>
    <source>
        <strain evidence="8 9">Z-1701</strain>
    </source>
</reference>
<dbReference type="RefSeq" id="WP_160718634.1">
    <property type="nucleotide sequence ID" value="NZ_SUMG01000002.1"/>
</dbReference>
<dbReference type="InterPro" id="IPR027417">
    <property type="entry name" value="P-loop_NTPase"/>
</dbReference>
<feature type="domain" description="RapZ C-terminal" evidence="7">
    <location>
        <begin position="164"/>
        <end position="281"/>
    </location>
</feature>
<feature type="domain" description="RapZ-like N-terminal" evidence="6">
    <location>
        <begin position="1"/>
        <end position="153"/>
    </location>
</feature>
<name>A0AA43XIA4_9CLOT</name>
<gene>
    <name evidence="8" type="primary">rapZ</name>
    <name evidence="8" type="ORF">ISALK_02295</name>
</gene>
<dbReference type="InterPro" id="IPR005337">
    <property type="entry name" value="RapZ-like"/>
</dbReference>
<keyword evidence="9" id="KW-1185">Reference proteome</keyword>
<feature type="coiled-coil region" evidence="5">
    <location>
        <begin position="111"/>
        <end position="138"/>
    </location>
</feature>
<dbReference type="PANTHER" id="PTHR30448:SF0">
    <property type="entry name" value="RNASE ADAPTER PROTEIN RAPZ"/>
    <property type="match status" value="1"/>
</dbReference>
<proteinExistence type="inferred from homology"/>
<dbReference type="InterPro" id="IPR053930">
    <property type="entry name" value="RapZ-like_N"/>
</dbReference>
<dbReference type="Gene3D" id="3.40.50.300">
    <property type="entry name" value="P-loop containing nucleotide triphosphate hydrolases"/>
    <property type="match status" value="1"/>
</dbReference>
<dbReference type="EMBL" id="SUMG01000002">
    <property type="protein sequence ID" value="NBG87323.1"/>
    <property type="molecule type" value="Genomic_DNA"/>
</dbReference>
<dbReference type="Pfam" id="PF03668">
    <property type="entry name" value="RapZ-like_N"/>
    <property type="match status" value="1"/>
</dbReference>
<organism evidence="8 9">
    <name type="scientific">Isachenkonia alkalipeptolytica</name>
    <dbReference type="NCBI Taxonomy" id="2565777"/>
    <lineage>
        <taxon>Bacteria</taxon>
        <taxon>Bacillati</taxon>
        <taxon>Bacillota</taxon>
        <taxon>Clostridia</taxon>
        <taxon>Eubacteriales</taxon>
        <taxon>Clostridiaceae</taxon>
        <taxon>Isachenkonia</taxon>
    </lineage>
</organism>
<feature type="binding site" evidence="4">
    <location>
        <begin position="59"/>
        <end position="62"/>
    </location>
    <ligand>
        <name>GTP</name>
        <dbReference type="ChEBI" id="CHEBI:37565"/>
    </ligand>
</feature>
<dbReference type="GO" id="GO:0005525">
    <property type="term" value="F:GTP binding"/>
    <property type="evidence" value="ECO:0007669"/>
    <property type="project" value="UniProtKB-UniRule"/>
</dbReference>
<evidence type="ECO:0000256" key="2">
    <source>
        <dbReference type="ARBA" id="ARBA00022840"/>
    </source>
</evidence>
<evidence type="ECO:0000256" key="4">
    <source>
        <dbReference type="HAMAP-Rule" id="MF_00636"/>
    </source>
</evidence>
<dbReference type="AlphaFoldDB" id="A0AA43XIA4"/>
<comment type="caution">
    <text evidence="8">The sequence shown here is derived from an EMBL/GenBank/DDBJ whole genome shotgun (WGS) entry which is preliminary data.</text>
</comment>
<keyword evidence="5" id="KW-0175">Coiled coil</keyword>
<dbReference type="NCBIfam" id="NF003828">
    <property type="entry name" value="PRK05416.1"/>
    <property type="match status" value="1"/>
</dbReference>
<evidence type="ECO:0000313" key="8">
    <source>
        <dbReference type="EMBL" id="NBG87323.1"/>
    </source>
</evidence>
<evidence type="ECO:0000256" key="1">
    <source>
        <dbReference type="ARBA" id="ARBA00022741"/>
    </source>
</evidence>
<keyword evidence="1 4" id="KW-0547">Nucleotide-binding</keyword>
<protein>
    <submittedName>
        <fullName evidence="8">RNase adapter RapZ</fullName>
    </submittedName>
</protein>
<evidence type="ECO:0000259" key="6">
    <source>
        <dbReference type="Pfam" id="PF03668"/>
    </source>
</evidence>
<dbReference type="Proteomes" id="UP000449710">
    <property type="component" value="Unassembled WGS sequence"/>
</dbReference>